<dbReference type="Proteomes" id="UP000299102">
    <property type="component" value="Unassembled WGS sequence"/>
</dbReference>
<dbReference type="EMBL" id="BGZK01000517">
    <property type="protein sequence ID" value="GBP48128.1"/>
    <property type="molecule type" value="Genomic_DNA"/>
</dbReference>
<keyword evidence="2" id="KW-1185">Reference proteome</keyword>
<dbReference type="AlphaFoldDB" id="A0A4C1W9R5"/>
<name>A0A4C1W9R5_EUMVA</name>
<organism evidence="1 2">
    <name type="scientific">Eumeta variegata</name>
    <name type="common">Bagworm moth</name>
    <name type="synonym">Eumeta japonica</name>
    <dbReference type="NCBI Taxonomy" id="151549"/>
    <lineage>
        <taxon>Eukaryota</taxon>
        <taxon>Metazoa</taxon>
        <taxon>Ecdysozoa</taxon>
        <taxon>Arthropoda</taxon>
        <taxon>Hexapoda</taxon>
        <taxon>Insecta</taxon>
        <taxon>Pterygota</taxon>
        <taxon>Neoptera</taxon>
        <taxon>Endopterygota</taxon>
        <taxon>Lepidoptera</taxon>
        <taxon>Glossata</taxon>
        <taxon>Ditrysia</taxon>
        <taxon>Tineoidea</taxon>
        <taxon>Psychidae</taxon>
        <taxon>Oiketicinae</taxon>
        <taxon>Eumeta</taxon>
    </lineage>
</organism>
<gene>
    <name evidence="1" type="ORF">EVAR_74633_1</name>
</gene>
<proteinExistence type="predicted"/>
<protein>
    <submittedName>
        <fullName evidence="1">Uncharacterized protein</fullName>
    </submittedName>
</protein>
<comment type="caution">
    <text evidence="1">The sequence shown here is derived from an EMBL/GenBank/DDBJ whole genome shotgun (WGS) entry which is preliminary data.</text>
</comment>
<evidence type="ECO:0000313" key="1">
    <source>
        <dbReference type="EMBL" id="GBP48128.1"/>
    </source>
</evidence>
<dbReference type="OrthoDB" id="426210at2759"/>
<sequence length="118" mass="13809">MHFRCGSVRLSYRSLLEKYNILNLSSRRLQLDIIELYDLHHNKYDITAFIGMLCYRVPYRAQQKEARPHQLFGINRCRIVAGIRSPTRPLVDTCNTHFNAIDIIASTVEAFRKNILKS</sequence>
<evidence type="ECO:0000313" key="2">
    <source>
        <dbReference type="Proteomes" id="UP000299102"/>
    </source>
</evidence>
<reference evidence="1 2" key="1">
    <citation type="journal article" date="2019" name="Commun. Biol.">
        <title>The bagworm genome reveals a unique fibroin gene that provides high tensile strength.</title>
        <authorList>
            <person name="Kono N."/>
            <person name="Nakamura H."/>
            <person name="Ohtoshi R."/>
            <person name="Tomita M."/>
            <person name="Numata K."/>
            <person name="Arakawa K."/>
        </authorList>
    </citation>
    <scope>NUCLEOTIDE SEQUENCE [LARGE SCALE GENOMIC DNA]</scope>
</reference>
<accession>A0A4C1W9R5</accession>